<dbReference type="InterPro" id="IPR005119">
    <property type="entry name" value="LysR_subst-bd"/>
</dbReference>
<dbReference type="InterPro" id="IPR000847">
    <property type="entry name" value="LysR_HTH_N"/>
</dbReference>
<sequence>MDIYSKRLPTVKQLQYFIAVCEARSFRGAAEKLNISQPPLSIQIKDLEEKLEVTLFLRNSHNVVLTKEGEELKSRVASLLTDLCSITKAIKSNNVEKAIIGTTKTLSFDFIPYFKLFFSDFSDETEIYKHNYTSKELLTELQKENIDFALVSDYQTRDANENSLLIYQEPMILVLPISHPCSQHERVDLNDVTDLPLFWFKQYMNPAFYDQCERVFKTLNYPIIRRAELADNLSMLLEVALGKGMMLLPQSMAQAKVEGVVYKKLIENQYTNLSVDIYLIWRKNLKMRPINEAIIHYFKNE</sequence>
<dbReference type="STRING" id="1267021.FPB0191_00615"/>
<evidence type="ECO:0000313" key="6">
    <source>
        <dbReference type="EMBL" id="AJA44446.1"/>
    </source>
</evidence>
<keyword evidence="2" id="KW-0805">Transcription regulation</keyword>
<proteinExistence type="inferred from homology"/>
<dbReference type="Pfam" id="PF00126">
    <property type="entry name" value="HTH_1"/>
    <property type="match status" value="1"/>
</dbReference>
<dbReference type="PRINTS" id="PR00039">
    <property type="entry name" value="HTHLYSR"/>
</dbReference>
<dbReference type="SUPFAM" id="SSF46785">
    <property type="entry name" value="Winged helix' DNA-binding domain"/>
    <property type="match status" value="1"/>
</dbReference>
<dbReference type="GO" id="GO:0003677">
    <property type="term" value="F:DNA binding"/>
    <property type="evidence" value="ECO:0007669"/>
    <property type="project" value="UniProtKB-KW"/>
</dbReference>
<evidence type="ECO:0000256" key="4">
    <source>
        <dbReference type="ARBA" id="ARBA00023163"/>
    </source>
</evidence>
<accession>A0A0A7S5C9</accession>
<dbReference type="InterPro" id="IPR036390">
    <property type="entry name" value="WH_DNA-bd_sf"/>
</dbReference>
<dbReference type="PANTHER" id="PTHR30346">
    <property type="entry name" value="TRANSCRIPTIONAL DUAL REGULATOR HCAR-RELATED"/>
    <property type="match status" value="1"/>
</dbReference>
<dbReference type="GO" id="GO:0003700">
    <property type="term" value="F:DNA-binding transcription factor activity"/>
    <property type="evidence" value="ECO:0007669"/>
    <property type="project" value="InterPro"/>
</dbReference>
<protein>
    <submittedName>
        <fullName evidence="6 7">Transcriptional regulator</fullName>
    </submittedName>
</protein>
<dbReference type="AlphaFoldDB" id="A0A0A7S5C9"/>
<dbReference type="FunFam" id="1.10.10.10:FF:000001">
    <property type="entry name" value="LysR family transcriptional regulator"/>
    <property type="match status" value="1"/>
</dbReference>
<dbReference type="EMBL" id="CP009056">
    <property type="protein sequence ID" value="AJA44446.1"/>
    <property type="molecule type" value="Genomic_DNA"/>
</dbReference>
<dbReference type="Pfam" id="PF03466">
    <property type="entry name" value="LysR_substrate"/>
    <property type="match status" value="1"/>
</dbReference>
<dbReference type="InterPro" id="IPR036388">
    <property type="entry name" value="WH-like_DNA-bd_sf"/>
</dbReference>
<keyword evidence="4" id="KW-0804">Transcription</keyword>
<organism evidence="6 8">
    <name type="scientific">Frischella perrara</name>
    <dbReference type="NCBI Taxonomy" id="1267021"/>
    <lineage>
        <taxon>Bacteria</taxon>
        <taxon>Pseudomonadati</taxon>
        <taxon>Pseudomonadota</taxon>
        <taxon>Gammaproteobacteria</taxon>
        <taxon>Orbales</taxon>
        <taxon>Orbaceae</taxon>
        <taxon>Frischella</taxon>
    </lineage>
</organism>
<evidence type="ECO:0000256" key="3">
    <source>
        <dbReference type="ARBA" id="ARBA00023125"/>
    </source>
</evidence>
<dbReference type="GO" id="GO:0032993">
    <property type="term" value="C:protein-DNA complex"/>
    <property type="evidence" value="ECO:0007669"/>
    <property type="project" value="TreeGrafter"/>
</dbReference>
<dbReference type="Proteomes" id="UP000247838">
    <property type="component" value="Unassembled WGS sequence"/>
</dbReference>
<dbReference type="KEGG" id="fpp:FPB0191_00615"/>
<dbReference type="EMBL" id="QGLM01000007">
    <property type="protein sequence ID" value="PXY95870.1"/>
    <property type="molecule type" value="Genomic_DNA"/>
</dbReference>
<dbReference type="SUPFAM" id="SSF53850">
    <property type="entry name" value="Periplasmic binding protein-like II"/>
    <property type="match status" value="1"/>
</dbReference>
<evidence type="ECO:0000313" key="8">
    <source>
        <dbReference type="Proteomes" id="UP000030901"/>
    </source>
</evidence>
<evidence type="ECO:0000256" key="1">
    <source>
        <dbReference type="ARBA" id="ARBA00009437"/>
    </source>
</evidence>
<dbReference type="Gene3D" id="3.40.190.10">
    <property type="entry name" value="Periplasmic binding protein-like II"/>
    <property type="match status" value="2"/>
</dbReference>
<evidence type="ECO:0000313" key="7">
    <source>
        <dbReference type="EMBL" id="PXY95870.1"/>
    </source>
</evidence>
<dbReference type="OrthoDB" id="8850588at2"/>
<comment type="similarity">
    <text evidence="1">Belongs to the LysR transcriptional regulatory family.</text>
</comment>
<feature type="domain" description="HTH lysR-type" evidence="5">
    <location>
        <begin position="9"/>
        <end position="66"/>
    </location>
</feature>
<dbReference type="RefSeq" id="WP_052236719.1">
    <property type="nucleotide sequence ID" value="NZ_CALYQC010000024.1"/>
</dbReference>
<evidence type="ECO:0000256" key="2">
    <source>
        <dbReference type="ARBA" id="ARBA00023015"/>
    </source>
</evidence>
<keyword evidence="3" id="KW-0238">DNA-binding</keyword>
<keyword evidence="8" id="KW-1185">Reference proteome</keyword>
<reference evidence="6 8" key="1">
    <citation type="journal article" date="2014" name="Appl. Environ. Microbiol.">
        <title>Gut symbionts from distinct hosts exhibit genotoxic activity via divergent colibactin biosynthetic pathways.</title>
        <authorList>
            <person name="Engel P."/>
            <person name="Vizcaino M.I."/>
            <person name="Crawford J.M."/>
        </authorList>
    </citation>
    <scope>NUCLEOTIDE SEQUENCE [LARGE SCALE GENOMIC DNA]</scope>
    <source>
        <strain evidence="6 8">PEB0191</strain>
    </source>
</reference>
<dbReference type="Proteomes" id="UP000030901">
    <property type="component" value="Chromosome"/>
</dbReference>
<dbReference type="Gene3D" id="1.10.10.10">
    <property type="entry name" value="Winged helix-like DNA-binding domain superfamily/Winged helix DNA-binding domain"/>
    <property type="match status" value="1"/>
</dbReference>
<reference evidence="7 9" key="2">
    <citation type="submission" date="2018-05" db="EMBL/GenBank/DDBJ databases">
        <title>Reference genomes for bee gut microbiota database.</title>
        <authorList>
            <person name="Ellegaard K.M."/>
        </authorList>
    </citation>
    <scope>NUCLEOTIDE SEQUENCE [LARGE SCALE GENOMIC DNA]</scope>
    <source>
        <strain evidence="7 9">ESL0167</strain>
    </source>
</reference>
<dbReference type="PROSITE" id="PS50931">
    <property type="entry name" value="HTH_LYSR"/>
    <property type="match status" value="1"/>
</dbReference>
<name>A0A0A7S5C9_FRIPE</name>
<gene>
    <name evidence="7" type="ORF">DKK76_02975</name>
    <name evidence="6" type="ORF">FPB0191_00615</name>
</gene>
<evidence type="ECO:0000313" key="9">
    <source>
        <dbReference type="Proteomes" id="UP000247838"/>
    </source>
</evidence>
<dbReference type="HOGENOM" id="CLU_039613_6_4_6"/>
<dbReference type="CDD" id="cd08414">
    <property type="entry name" value="PBP2_LTTR_aromatics_like"/>
    <property type="match status" value="1"/>
</dbReference>
<evidence type="ECO:0000259" key="5">
    <source>
        <dbReference type="PROSITE" id="PS50931"/>
    </source>
</evidence>
<dbReference type="PANTHER" id="PTHR30346:SF17">
    <property type="entry name" value="LYSR FAMILY TRANSCRIPTIONAL REGULATOR"/>
    <property type="match status" value="1"/>
</dbReference>